<dbReference type="AlphaFoldDB" id="A0A2S4N5E4"/>
<comment type="caution">
    <text evidence="3">The sequence shown here is derived from an EMBL/GenBank/DDBJ whole genome shotgun (WGS) entry which is preliminary data.</text>
</comment>
<feature type="domain" description="Secretion system C-terminal sorting" evidence="2">
    <location>
        <begin position="747"/>
        <end position="824"/>
    </location>
</feature>
<organism evidence="3 4">
    <name type="scientific">Flavobacterium croceum DSM 17960</name>
    <dbReference type="NCBI Taxonomy" id="1121886"/>
    <lineage>
        <taxon>Bacteria</taxon>
        <taxon>Pseudomonadati</taxon>
        <taxon>Bacteroidota</taxon>
        <taxon>Flavobacteriia</taxon>
        <taxon>Flavobacteriales</taxon>
        <taxon>Flavobacteriaceae</taxon>
        <taxon>Flavobacterium</taxon>
    </lineage>
</organism>
<dbReference type="EMBL" id="PQNY01000018">
    <property type="protein sequence ID" value="POS00880.1"/>
    <property type="molecule type" value="Genomic_DNA"/>
</dbReference>
<gene>
    <name evidence="3" type="ORF">Q361_11813</name>
</gene>
<dbReference type="RefSeq" id="WP_103726912.1">
    <property type="nucleotide sequence ID" value="NZ_PQNY01000018.1"/>
</dbReference>
<reference evidence="3 4" key="1">
    <citation type="submission" date="2018-01" db="EMBL/GenBank/DDBJ databases">
        <title>Genomic Encyclopedia of Type Strains, Phase I: the one thousand microbial genomes (KMG-I) project.</title>
        <authorList>
            <person name="Goeker M."/>
        </authorList>
    </citation>
    <scope>NUCLEOTIDE SEQUENCE [LARGE SCALE GENOMIC DNA]</scope>
    <source>
        <strain evidence="3 4">DSM 17960</strain>
    </source>
</reference>
<protein>
    <recommendedName>
        <fullName evidence="2">Secretion system C-terminal sorting domain-containing protein</fullName>
    </recommendedName>
</protein>
<evidence type="ECO:0000259" key="2">
    <source>
        <dbReference type="Pfam" id="PF18962"/>
    </source>
</evidence>
<dbReference type="Proteomes" id="UP000237056">
    <property type="component" value="Unassembled WGS sequence"/>
</dbReference>
<dbReference type="OrthoDB" id="1308298at2"/>
<proteinExistence type="predicted"/>
<dbReference type="Pfam" id="PF18962">
    <property type="entry name" value="Por_Secre_tail"/>
    <property type="match status" value="1"/>
</dbReference>
<keyword evidence="4" id="KW-1185">Reference proteome</keyword>
<accession>A0A2S4N5E4</accession>
<dbReference type="SUPFAM" id="SSF51126">
    <property type="entry name" value="Pectin lyase-like"/>
    <property type="match status" value="1"/>
</dbReference>
<evidence type="ECO:0000256" key="1">
    <source>
        <dbReference type="ARBA" id="ARBA00022729"/>
    </source>
</evidence>
<dbReference type="InterPro" id="IPR026444">
    <property type="entry name" value="Secre_tail"/>
</dbReference>
<name>A0A2S4N5E4_9FLAO</name>
<sequence>MEIFTQFCIKKKSSISFKNPFRFVGSLSIICLVVLSALQVSYAQTTVIWRTDGPSDGKWEWGSSCDASGDGQWYYQDWGGFRKRPDCYGSHNLFFNGNNIESMNLNVGDFNVKSITFNAGATNIRTLTAVASNKLIFNANNGNPYLNNLSTANHVFNLHIELNNTIEINPASGNLTMASIDVKTNYIDVKGSSGRILTIQGVVSGSGGIATKNANVTTILTSQNTYTGTTYLDNGTLQLNRTGGNTLPSANNVVIASGATLRVSSNQTLNKITLNGGTITVDSGVTLTVGTIETTGGTISGSGVVKLTDVLTVSSGTFTTNNNVILVSTASNTARVAPVGGTISGNVTVERYIPAKRAWRALTAPLKGSSGSLYATWQNNGSTLADRGVTIWGPSGTNIATGPNYSVLNYTATGWSGVSNTATTNLFDSTKNNAYLVFVTGAYGTNNITSGASATTLQATGQLITGNVSYSNIINTKHTLLGNPYASPISPAQMFTTSASNMLNYVWVWDPNLGTTGGYNMYDIVAGNYANTTSGSYTSNPAIQSGQAFFVKANSSGVGSFTLTESKKTTTVSNLFGKTNQTTTAVNTNVALCRVGLYKQENTLWTGTDGAMAVFYDAANNAVDDADGTKMENSTENIAFVRDAVQLSSEHHAFAQHQDEFFVKVWNTNVANYKLSIATENYQSTAMQATLHDLFLGTQTDLLLNGSVVEYPFEVTTNTASTGDRFKVVFQNSALGVHTSTSASLKLYPNPATSGMVQVQLPEGDYSHCSYEVVNGLGQIVAQSKVPTDSSHLFSINTASLASSWYVVRIVENGKAIYQTKLIVKN</sequence>
<keyword evidence="1" id="KW-0732">Signal</keyword>
<evidence type="ECO:0000313" key="4">
    <source>
        <dbReference type="Proteomes" id="UP000237056"/>
    </source>
</evidence>
<evidence type="ECO:0000313" key="3">
    <source>
        <dbReference type="EMBL" id="POS00880.1"/>
    </source>
</evidence>
<dbReference type="InterPro" id="IPR011050">
    <property type="entry name" value="Pectin_lyase_fold/virulence"/>
</dbReference>